<keyword evidence="1" id="KW-0812">Transmembrane</keyword>
<accession>M0DMD2</accession>
<reference evidence="2 3" key="1">
    <citation type="journal article" date="2014" name="PLoS Genet.">
        <title>Phylogenetically driven sequencing of extremely halophilic archaea reveals strategies for static and dynamic osmo-response.</title>
        <authorList>
            <person name="Becker E.A."/>
            <person name="Seitzer P.M."/>
            <person name="Tritt A."/>
            <person name="Larsen D."/>
            <person name="Krusor M."/>
            <person name="Yao A.I."/>
            <person name="Wu D."/>
            <person name="Madern D."/>
            <person name="Eisen J.A."/>
            <person name="Darling A.E."/>
            <person name="Facciotti M.T."/>
        </authorList>
    </citation>
    <scope>NUCLEOTIDE SEQUENCE [LARGE SCALE GENOMIC DNA]</scope>
    <source>
        <strain evidence="2 3">DSM 14210</strain>
    </source>
</reference>
<sequence length="94" mass="9542">MIVGATVVAALGAGPVAWLARDRLPASRRGTYGRVLLVVSLPAFALLVGVLAVASDASLLSMMDAVVVGVVCGGAVALLAERTVVPERYRAEPA</sequence>
<evidence type="ECO:0000313" key="2">
    <source>
        <dbReference type="EMBL" id="ELZ36630.1"/>
    </source>
</evidence>
<keyword evidence="1" id="KW-1133">Transmembrane helix</keyword>
<feature type="transmembrane region" description="Helical" evidence="1">
    <location>
        <begin position="59"/>
        <end position="80"/>
    </location>
</feature>
<dbReference type="AlphaFoldDB" id="M0DMD2"/>
<comment type="caution">
    <text evidence="2">The sequence shown here is derived from an EMBL/GenBank/DDBJ whole genome shotgun (WGS) entry which is preliminary data.</text>
</comment>
<name>M0DMD2_9EURY</name>
<protein>
    <submittedName>
        <fullName evidence="2">Uncharacterized protein</fullName>
    </submittedName>
</protein>
<gene>
    <name evidence="2" type="ORF">C472_10459</name>
</gene>
<feature type="transmembrane region" description="Helical" evidence="1">
    <location>
        <begin position="31"/>
        <end position="53"/>
    </location>
</feature>
<keyword evidence="3" id="KW-1185">Reference proteome</keyword>
<evidence type="ECO:0000256" key="1">
    <source>
        <dbReference type="SAM" id="Phobius"/>
    </source>
</evidence>
<dbReference type="PATRIC" id="fig|1227485.3.peg.2041"/>
<organism evidence="2 3">
    <name type="scientific">Halorubrum tebenquichense DSM 14210</name>
    <dbReference type="NCBI Taxonomy" id="1227485"/>
    <lineage>
        <taxon>Archaea</taxon>
        <taxon>Methanobacteriati</taxon>
        <taxon>Methanobacteriota</taxon>
        <taxon>Stenosarchaea group</taxon>
        <taxon>Halobacteria</taxon>
        <taxon>Halobacteriales</taxon>
        <taxon>Haloferacaceae</taxon>
        <taxon>Halorubrum</taxon>
    </lineage>
</organism>
<dbReference type="Proteomes" id="UP000011523">
    <property type="component" value="Unassembled WGS sequence"/>
</dbReference>
<keyword evidence="1" id="KW-0472">Membrane</keyword>
<evidence type="ECO:0000313" key="3">
    <source>
        <dbReference type="Proteomes" id="UP000011523"/>
    </source>
</evidence>
<dbReference type="EMBL" id="AOJD01000053">
    <property type="protein sequence ID" value="ELZ36630.1"/>
    <property type="molecule type" value="Genomic_DNA"/>
</dbReference>
<proteinExistence type="predicted"/>